<name>A0A173V603_9FIRM</name>
<evidence type="ECO:0000313" key="2">
    <source>
        <dbReference type="EMBL" id="CUN21278.1"/>
    </source>
</evidence>
<reference evidence="2 3" key="1">
    <citation type="submission" date="2015-09" db="EMBL/GenBank/DDBJ databases">
        <authorList>
            <consortium name="Pathogen Informatics"/>
        </authorList>
    </citation>
    <scope>NUCLEOTIDE SEQUENCE [LARGE SCALE GENOMIC DNA]</scope>
    <source>
        <strain evidence="2 3">2789STDY5834960</strain>
    </source>
</reference>
<dbReference type="PaxDb" id="166486-ERS852572_02510"/>
<gene>
    <name evidence="2" type="ORF">ERS852572_02510</name>
</gene>
<dbReference type="EMBL" id="CYXZ01000019">
    <property type="protein sequence ID" value="CUN21278.1"/>
    <property type="molecule type" value="Genomic_DNA"/>
</dbReference>
<keyword evidence="1" id="KW-1133">Transmembrane helix</keyword>
<feature type="transmembrane region" description="Helical" evidence="1">
    <location>
        <begin position="152"/>
        <end position="172"/>
    </location>
</feature>
<keyword evidence="1" id="KW-0812">Transmembrane</keyword>
<organism evidence="2 3">
    <name type="scientific">Roseburia intestinalis</name>
    <dbReference type="NCBI Taxonomy" id="166486"/>
    <lineage>
        <taxon>Bacteria</taxon>
        <taxon>Bacillati</taxon>
        <taxon>Bacillota</taxon>
        <taxon>Clostridia</taxon>
        <taxon>Lachnospirales</taxon>
        <taxon>Lachnospiraceae</taxon>
        <taxon>Roseburia</taxon>
    </lineage>
</organism>
<dbReference type="RefSeq" id="WP_055194894.1">
    <property type="nucleotide sequence ID" value="NZ_CABIYH010000019.1"/>
</dbReference>
<evidence type="ECO:0000313" key="3">
    <source>
        <dbReference type="Proteomes" id="UP000095350"/>
    </source>
</evidence>
<proteinExistence type="predicted"/>
<dbReference type="STRING" id="166486.ERS852572_02510"/>
<dbReference type="Proteomes" id="UP000095350">
    <property type="component" value="Unassembled WGS sequence"/>
</dbReference>
<accession>A0A173V603</accession>
<protein>
    <submittedName>
        <fullName evidence="2">Uncharacterized protein</fullName>
    </submittedName>
</protein>
<evidence type="ECO:0000256" key="1">
    <source>
        <dbReference type="SAM" id="Phobius"/>
    </source>
</evidence>
<keyword evidence="1" id="KW-0472">Membrane</keyword>
<sequence>MGRKDTLAAKSIRKMYEQLNLNQSDIFSKTKLLLSVYRDVVWITLSESARVNEELVYYGEELDSALVYLELFAPDTEKQEFESRISALFENKWMVDLIDTAMAKIYDYHNNGRLYHEIISKSYLTAFRYTESELLDLLNMERSTFYDRKREAILLLGVSLWGYAIPSFKGIFNMKEADESDDIPDFFK</sequence>
<dbReference type="AlphaFoldDB" id="A0A173V603"/>